<dbReference type="Proteomes" id="UP000289856">
    <property type="component" value="Chromosome"/>
</dbReference>
<dbReference type="RefSeq" id="WP_130604919.1">
    <property type="nucleotide sequence ID" value="NZ_AP019400.1"/>
</dbReference>
<gene>
    <name evidence="1" type="ORF">KCTCHS21_04360</name>
</gene>
<dbReference type="SUPFAM" id="SSF54211">
    <property type="entry name" value="Ribosomal protein S5 domain 2-like"/>
    <property type="match status" value="1"/>
</dbReference>
<dbReference type="Gene3D" id="3.30.230.10">
    <property type="match status" value="1"/>
</dbReference>
<dbReference type="EMBL" id="AP019400">
    <property type="protein sequence ID" value="BBI31037.1"/>
    <property type="molecule type" value="Genomic_DNA"/>
</dbReference>
<name>A0A3T1CYV2_9BACL</name>
<evidence type="ECO:0000313" key="2">
    <source>
        <dbReference type="Proteomes" id="UP000289856"/>
    </source>
</evidence>
<sequence length="259" mass="28967">MVELTTKRKRVRPEIVIVCLLLLLPVGLATYCFLPQYYAFSAPGEIVSVQKLGVSGSVNFTYVRQGFTSNRYERWSTERAFPEAYFEPASSSIKESFTTIKDTGGGLRDETIRNAITSAEEEADHEASGDEFELRLEKLIEESTDYYGDSLGLMLAIGLVEEAHGEDFSHEGQYIIAGTGTMESDHTVGSVGGIRDKLRTAENAGVDYFFLPKDKEHFYYEGLSNEEEAELVVEELNLKLKVVPVETMEDALGFLRNLK</sequence>
<evidence type="ECO:0000313" key="1">
    <source>
        <dbReference type="EMBL" id="BBI31037.1"/>
    </source>
</evidence>
<reference evidence="1 2" key="1">
    <citation type="submission" date="2019-01" db="EMBL/GenBank/DDBJ databases">
        <title>Complete genome sequence of Cohnella hallensis HS21 isolated from Korean fir (Abies koreana) rhizospheric soil.</title>
        <authorList>
            <person name="Jiang L."/>
            <person name="Kang S.W."/>
            <person name="Kim S."/>
            <person name="Jung J."/>
            <person name="Kim C.Y."/>
            <person name="Kim D.H."/>
            <person name="Kim S.W."/>
            <person name="Lee J."/>
        </authorList>
    </citation>
    <scope>NUCLEOTIDE SEQUENCE [LARGE SCALE GENOMIC DNA]</scope>
    <source>
        <strain evidence="1 2">HS21</strain>
    </source>
</reference>
<dbReference type="OrthoDB" id="2195098at2"/>
<evidence type="ECO:0008006" key="3">
    <source>
        <dbReference type="Google" id="ProtNLM"/>
    </source>
</evidence>
<keyword evidence="2" id="KW-1185">Reference proteome</keyword>
<proteinExistence type="predicted"/>
<organism evidence="1 2">
    <name type="scientific">Cohnella abietis</name>
    <dbReference type="NCBI Taxonomy" id="2507935"/>
    <lineage>
        <taxon>Bacteria</taxon>
        <taxon>Bacillati</taxon>
        <taxon>Bacillota</taxon>
        <taxon>Bacilli</taxon>
        <taxon>Bacillales</taxon>
        <taxon>Paenibacillaceae</taxon>
        <taxon>Cohnella</taxon>
    </lineage>
</organism>
<dbReference type="AlphaFoldDB" id="A0A3T1CYV2"/>
<dbReference type="KEGG" id="cohn:KCTCHS21_04360"/>
<dbReference type="InterPro" id="IPR020568">
    <property type="entry name" value="Ribosomal_Su5_D2-typ_SF"/>
</dbReference>
<accession>A0A3T1CYV2</accession>
<dbReference type="InterPro" id="IPR014721">
    <property type="entry name" value="Ribsml_uS5_D2-typ_fold_subgr"/>
</dbReference>
<protein>
    <recommendedName>
        <fullName evidence="3">Lon proteolytic domain-containing protein</fullName>
    </recommendedName>
</protein>